<proteinExistence type="predicted"/>
<gene>
    <name evidence="2" type="ORF">LCGC14_3128050</name>
</gene>
<organism evidence="2">
    <name type="scientific">marine sediment metagenome</name>
    <dbReference type="NCBI Taxonomy" id="412755"/>
    <lineage>
        <taxon>unclassified sequences</taxon>
        <taxon>metagenomes</taxon>
        <taxon>ecological metagenomes</taxon>
    </lineage>
</organism>
<keyword evidence="1" id="KW-0472">Membrane</keyword>
<sequence length="291" mass="32818">MTTKTRTKRTGLQKAMRELGARSFMDFLTMRWWDEELARERTLVQVTLPPDPTALDGGGGLIDFEMWEHLEEVIELVGTEKLLNFMKARQVGLTWVIAAYCLWLAMYHQASKVLIFSQGDKEAKAFLRRIHSIYDNLPDFMREPLATDNTSEMEFPTMSSRIEAVPSTEKAGRSETVSLIVQDEAEYHEHIDLNFAAMKPTIDSGGQVIQISRPGGKGAWRQLHPALGKSPGSRFAMLEALFGIISLMPALDSLFRLALLLGHEVILTATGYESNCQLKDLSSHRLVIEQY</sequence>
<reference evidence="2" key="1">
    <citation type="journal article" date="2015" name="Nature">
        <title>Complex archaea that bridge the gap between prokaryotes and eukaryotes.</title>
        <authorList>
            <person name="Spang A."/>
            <person name="Saw J.H."/>
            <person name="Jorgensen S.L."/>
            <person name="Zaremba-Niedzwiedzka K."/>
            <person name="Martijn J."/>
            <person name="Lind A.E."/>
            <person name="van Eijk R."/>
            <person name="Schleper C."/>
            <person name="Guy L."/>
            <person name="Ettema T.J."/>
        </authorList>
    </citation>
    <scope>NUCLEOTIDE SEQUENCE</scope>
</reference>
<evidence type="ECO:0008006" key="3">
    <source>
        <dbReference type="Google" id="ProtNLM"/>
    </source>
</evidence>
<dbReference type="AlphaFoldDB" id="A0A0F8WPA8"/>
<accession>A0A0F8WPA8</accession>
<dbReference type="InterPro" id="IPR027417">
    <property type="entry name" value="P-loop_NTPase"/>
</dbReference>
<keyword evidence="1" id="KW-1133">Transmembrane helix</keyword>
<name>A0A0F8WPA8_9ZZZZ</name>
<comment type="caution">
    <text evidence="2">The sequence shown here is derived from an EMBL/GenBank/DDBJ whole genome shotgun (WGS) entry which is preliminary data.</text>
</comment>
<evidence type="ECO:0000313" key="2">
    <source>
        <dbReference type="EMBL" id="KKK50135.1"/>
    </source>
</evidence>
<dbReference type="Gene3D" id="3.40.50.300">
    <property type="entry name" value="P-loop containing nucleotide triphosphate hydrolases"/>
    <property type="match status" value="1"/>
</dbReference>
<dbReference type="EMBL" id="LAZR01068175">
    <property type="protein sequence ID" value="KKK50135.1"/>
    <property type="molecule type" value="Genomic_DNA"/>
</dbReference>
<keyword evidence="1" id="KW-0812">Transmembrane</keyword>
<feature type="transmembrane region" description="Helical" evidence="1">
    <location>
        <begin position="91"/>
        <end position="108"/>
    </location>
</feature>
<evidence type="ECO:0000256" key="1">
    <source>
        <dbReference type="SAM" id="Phobius"/>
    </source>
</evidence>
<protein>
    <recommendedName>
        <fullName evidence="3">Terminase large subunit gp17-like C-terminal domain-containing protein</fullName>
    </recommendedName>
</protein>
<feature type="non-terminal residue" evidence="2">
    <location>
        <position position="291"/>
    </location>
</feature>